<dbReference type="EMBL" id="MPRJ01000091">
    <property type="protein sequence ID" value="OOZ35606.1"/>
    <property type="molecule type" value="Genomic_DNA"/>
</dbReference>
<dbReference type="Pfam" id="PF13511">
    <property type="entry name" value="DUF4124"/>
    <property type="match status" value="1"/>
</dbReference>
<gene>
    <name evidence="3" type="ORF">BOW51_11245</name>
</gene>
<accession>A0A1T2KSD8</accession>
<sequence length="292" mass="32592">MLSYMKKAALLLLLLLPFSLYSAVYKWVGPDGSVHYSDVPQKGSEEIELPEPTIYQPRLPGNGKVPGVEPEAVFSGYSKLAITSPKNEQVIRSNEGKVNVTLELLPELQQGHKFRVYLDGKEISSALTTTQLVLQNVERGGHTLSALVVDKESKERIRSNYVRFYLQKESELEGELEPLESEFTEKDQKEDASHYEPQTPVQKGEDRDEYKGDDPLPKGQEQPGYEGPAELPKKQEQPGYKGPVELPEGQEQPEYRGAPKPPPNSVNPGYQPVPKQKISPAYTPPTSGYKTN</sequence>
<dbReference type="AlphaFoldDB" id="A0A1T2KSD8"/>
<name>A0A1T2KSD8_9GAMM</name>
<feature type="region of interest" description="Disordered" evidence="1">
    <location>
        <begin position="176"/>
        <end position="292"/>
    </location>
</feature>
<feature type="compositionally biased region" description="Basic and acidic residues" evidence="1">
    <location>
        <begin position="183"/>
        <end position="194"/>
    </location>
</feature>
<proteinExistence type="predicted"/>
<dbReference type="InterPro" id="IPR025392">
    <property type="entry name" value="DUF4124"/>
</dbReference>
<reference evidence="3 4" key="1">
    <citation type="submission" date="2016-11" db="EMBL/GenBank/DDBJ databases">
        <title>Mixed transmission modes and dynamic genome evolution in an obligate animal-bacterial symbiosis.</title>
        <authorList>
            <person name="Russell S.L."/>
            <person name="Corbett-Detig R.B."/>
            <person name="Cavanaugh C.M."/>
        </authorList>
    </citation>
    <scope>NUCLEOTIDE SEQUENCE [LARGE SCALE GENOMIC DNA]</scope>
    <source>
        <strain evidence="3">Se-Cadez</strain>
    </source>
</reference>
<keyword evidence="4" id="KW-1185">Reference proteome</keyword>
<comment type="caution">
    <text evidence="3">The sequence shown here is derived from an EMBL/GenBank/DDBJ whole genome shotgun (WGS) entry which is preliminary data.</text>
</comment>
<dbReference type="Proteomes" id="UP000190896">
    <property type="component" value="Unassembled WGS sequence"/>
</dbReference>
<evidence type="ECO:0000256" key="1">
    <source>
        <dbReference type="SAM" id="MobiDB-lite"/>
    </source>
</evidence>
<organism evidence="3 4">
    <name type="scientific">Solemya velesiana gill symbiont</name>
    <dbReference type="NCBI Taxonomy" id="1918948"/>
    <lineage>
        <taxon>Bacteria</taxon>
        <taxon>Pseudomonadati</taxon>
        <taxon>Pseudomonadota</taxon>
        <taxon>Gammaproteobacteria</taxon>
        <taxon>sulfur-oxidizing symbionts</taxon>
    </lineage>
</organism>
<feature type="compositionally biased region" description="Basic and acidic residues" evidence="1">
    <location>
        <begin position="203"/>
        <end position="216"/>
    </location>
</feature>
<evidence type="ECO:0000313" key="3">
    <source>
        <dbReference type="EMBL" id="OOZ35606.1"/>
    </source>
</evidence>
<feature type="domain" description="DUF4124" evidence="2">
    <location>
        <begin position="11"/>
        <end position="52"/>
    </location>
</feature>
<evidence type="ECO:0000313" key="4">
    <source>
        <dbReference type="Proteomes" id="UP000190896"/>
    </source>
</evidence>
<dbReference type="OrthoDB" id="7062774at2"/>
<evidence type="ECO:0000259" key="2">
    <source>
        <dbReference type="Pfam" id="PF13511"/>
    </source>
</evidence>
<protein>
    <recommendedName>
        <fullName evidence="2">DUF4124 domain-containing protein</fullName>
    </recommendedName>
</protein>